<sequence length="534" mass="59488">MNKATFSIFSALLADYIMVTIIVPIINDLFKIDYGKIDEFKVGFVYSMKGLSQLCTGLLIGRISDKLQLKTMTQLGLLSDLLASLIYIFGRKFPCYLLARMFHGIGSSLIASSSFSLLANQYKTDKERGEIMSKAGSGIACGVLCGPVVGGLLYSLGEKMGLGNFARLIPFACCSLADLLSICAVHFFINSPYRLKKKHNHRSLEEEKSTNKNNKSSLSPITKNLSNFEILKYIPIFALVYLSFAGNLQTAYIEPILPNYWMKLTDNNWNTFKSGILFAFSPLSYTILMPILGKYGYKIGRHNVILIGMLVISSISLIILPSKKTIYLSAIFLFLMGCGSGAIDASLQPMLAQAYDNLLERKQIEKEKNKIKNSDNTIDSLSLNENESSIKLNIDSIKNDSITNDSSSIHRDIGDHNTPENNMKINNENNNENENDNENDNEEESEEAHNKYTRVFSLGNMAMNIGFITGPMLSSFIVSLIKGEEPNKNRFNSSFFKCCLIFTIFGCLSALVAIIPGMKKYQSKKNTNESEKSI</sequence>
<feature type="domain" description="Major facilitator superfamily (MFS) profile" evidence="8">
    <location>
        <begin position="1"/>
        <end position="534"/>
    </location>
</feature>
<dbReference type="AlphaFoldDB" id="A0A1Y1V6Y3"/>
<dbReference type="GO" id="GO:0016020">
    <property type="term" value="C:membrane"/>
    <property type="evidence" value="ECO:0007669"/>
    <property type="project" value="UniProtKB-SubCell"/>
</dbReference>
<feature type="compositionally biased region" description="Low complexity" evidence="6">
    <location>
        <begin position="419"/>
        <end position="430"/>
    </location>
</feature>
<dbReference type="InterPro" id="IPR011701">
    <property type="entry name" value="MFS"/>
</dbReference>
<comment type="subcellular location">
    <subcellularLocation>
        <location evidence="1">Membrane</location>
        <topology evidence="1">Multi-pass membrane protein</topology>
    </subcellularLocation>
</comment>
<feature type="transmembrane region" description="Helical" evidence="7">
    <location>
        <begin position="131"/>
        <end position="156"/>
    </location>
</feature>
<evidence type="ECO:0000259" key="8">
    <source>
        <dbReference type="PROSITE" id="PS50850"/>
    </source>
</evidence>
<dbReference type="CDD" id="cd17325">
    <property type="entry name" value="MFS_MdtG_SLC18_like"/>
    <property type="match status" value="1"/>
</dbReference>
<dbReference type="SUPFAM" id="SSF103473">
    <property type="entry name" value="MFS general substrate transporter"/>
    <property type="match status" value="1"/>
</dbReference>
<dbReference type="Pfam" id="PF07690">
    <property type="entry name" value="MFS_1"/>
    <property type="match status" value="1"/>
</dbReference>
<dbReference type="InterPro" id="IPR020846">
    <property type="entry name" value="MFS_dom"/>
</dbReference>
<dbReference type="PROSITE" id="PS50850">
    <property type="entry name" value="MFS"/>
    <property type="match status" value="1"/>
</dbReference>
<dbReference type="GO" id="GO:0022857">
    <property type="term" value="F:transmembrane transporter activity"/>
    <property type="evidence" value="ECO:0007669"/>
    <property type="project" value="InterPro"/>
</dbReference>
<protein>
    <submittedName>
        <fullName evidence="9">MFS general substrate transporter</fullName>
    </submittedName>
</protein>
<evidence type="ECO:0000256" key="4">
    <source>
        <dbReference type="ARBA" id="ARBA00022989"/>
    </source>
</evidence>
<organism evidence="9 10">
    <name type="scientific">Piromyces finnis</name>
    <dbReference type="NCBI Taxonomy" id="1754191"/>
    <lineage>
        <taxon>Eukaryota</taxon>
        <taxon>Fungi</taxon>
        <taxon>Fungi incertae sedis</taxon>
        <taxon>Chytridiomycota</taxon>
        <taxon>Chytridiomycota incertae sedis</taxon>
        <taxon>Neocallimastigomycetes</taxon>
        <taxon>Neocallimastigales</taxon>
        <taxon>Neocallimastigaceae</taxon>
        <taxon>Piromyces</taxon>
    </lineage>
</organism>
<dbReference type="InterPro" id="IPR036259">
    <property type="entry name" value="MFS_trans_sf"/>
</dbReference>
<dbReference type="PANTHER" id="PTHR23506">
    <property type="entry name" value="GH10249P"/>
    <property type="match status" value="1"/>
</dbReference>
<feature type="transmembrane region" description="Helical" evidence="7">
    <location>
        <begin position="168"/>
        <end position="189"/>
    </location>
</feature>
<dbReference type="EMBL" id="MCFH01000026">
    <property type="protein sequence ID" value="ORX48704.1"/>
    <property type="molecule type" value="Genomic_DNA"/>
</dbReference>
<dbReference type="PANTHER" id="PTHR23506:SF23">
    <property type="entry name" value="GH10249P"/>
    <property type="match status" value="1"/>
</dbReference>
<dbReference type="InterPro" id="IPR050930">
    <property type="entry name" value="MFS_Vesicular_Transporter"/>
</dbReference>
<feature type="transmembrane region" description="Helical" evidence="7">
    <location>
        <begin position="101"/>
        <end position="119"/>
    </location>
</feature>
<keyword evidence="2" id="KW-0813">Transport</keyword>
<keyword evidence="10" id="KW-1185">Reference proteome</keyword>
<accession>A0A1Y1V6Y3</accession>
<evidence type="ECO:0000256" key="5">
    <source>
        <dbReference type="ARBA" id="ARBA00023136"/>
    </source>
</evidence>
<feature type="transmembrane region" description="Helical" evidence="7">
    <location>
        <begin position="326"/>
        <end position="347"/>
    </location>
</feature>
<feature type="transmembrane region" description="Helical" evidence="7">
    <location>
        <begin position="272"/>
        <end position="292"/>
    </location>
</feature>
<keyword evidence="5 7" id="KW-0472">Membrane</keyword>
<feature type="transmembrane region" description="Helical" evidence="7">
    <location>
        <begin position="233"/>
        <end position="252"/>
    </location>
</feature>
<reference evidence="9 10" key="1">
    <citation type="submission" date="2016-08" db="EMBL/GenBank/DDBJ databases">
        <title>Genomes of anaerobic fungi encode conserved fungal cellulosomes for biomass hydrolysis.</title>
        <authorList>
            <consortium name="DOE Joint Genome Institute"/>
            <person name="Haitjema C.H."/>
            <person name="Gilmore S.P."/>
            <person name="Henske J.K."/>
            <person name="Solomon K.V."/>
            <person name="De Groot R."/>
            <person name="Kuo A."/>
            <person name="Mondo S.J."/>
            <person name="Salamov A.A."/>
            <person name="Labutti K."/>
            <person name="Zhao Z."/>
            <person name="Chiniquy J."/>
            <person name="Barry K."/>
            <person name="Brewer H.M."/>
            <person name="Purvine S.O."/>
            <person name="Wright A.T."/>
            <person name="Boxma B."/>
            <person name="Van Alen T."/>
            <person name="Hackstein J.H."/>
            <person name="Baker S.E."/>
            <person name="Grigoriev I.V."/>
            <person name="O'Malley M.A."/>
        </authorList>
    </citation>
    <scope>NUCLEOTIDE SEQUENCE [LARGE SCALE GENOMIC DNA]</scope>
    <source>
        <strain evidence="10">finn</strain>
    </source>
</reference>
<keyword evidence="3 7" id="KW-0812">Transmembrane</keyword>
<reference evidence="9 10" key="2">
    <citation type="submission" date="2016-08" db="EMBL/GenBank/DDBJ databases">
        <title>Pervasive Adenine N6-methylation of Active Genes in Fungi.</title>
        <authorList>
            <consortium name="DOE Joint Genome Institute"/>
            <person name="Mondo S.J."/>
            <person name="Dannebaum R.O."/>
            <person name="Kuo R.C."/>
            <person name="Labutti K."/>
            <person name="Haridas S."/>
            <person name="Kuo A."/>
            <person name="Salamov A."/>
            <person name="Ahrendt S.R."/>
            <person name="Lipzen A."/>
            <person name="Sullivan W."/>
            <person name="Andreopoulos W.B."/>
            <person name="Clum A."/>
            <person name="Lindquist E."/>
            <person name="Daum C."/>
            <person name="Ramamoorthy G.K."/>
            <person name="Gryganskyi A."/>
            <person name="Culley D."/>
            <person name="Magnuson J.K."/>
            <person name="James T.Y."/>
            <person name="O'Malley M.A."/>
            <person name="Stajich J.E."/>
            <person name="Spatafora J.W."/>
            <person name="Visel A."/>
            <person name="Grigoriev I.V."/>
        </authorList>
    </citation>
    <scope>NUCLEOTIDE SEQUENCE [LARGE SCALE GENOMIC DNA]</scope>
    <source>
        <strain evidence="10">finn</strain>
    </source>
</reference>
<gene>
    <name evidence="9" type="ORF">BCR36DRAFT_354503</name>
</gene>
<proteinExistence type="predicted"/>
<feature type="transmembrane region" description="Helical" evidence="7">
    <location>
        <begin position="304"/>
        <end position="320"/>
    </location>
</feature>
<evidence type="ECO:0000256" key="6">
    <source>
        <dbReference type="SAM" id="MobiDB-lite"/>
    </source>
</evidence>
<evidence type="ECO:0000256" key="7">
    <source>
        <dbReference type="SAM" id="Phobius"/>
    </source>
</evidence>
<evidence type="ECO:0000313" key="10">
    <source>
        <dbReference type="Proteomes" id="UP000193719"/>
    </source>
</evidence>
<evidence type="ECO:0000256" key="1">
    <source>
        <dbReference type="ARBA" id="ARBA00004141"/>
    </source>
</evidence>
<evidence type="ECO:0000256" key="2">
    <source>
        <dbReference type="ARBA" id="ARBA00022448"/>
    </source>
</evidence>
<dbReference type="Gene3D" id="1.20.1250.20">
    <property type="entry name" value="MFS general substrate transporter like domains"/>
    <property type="match status" value="1"/>
</dbReference>
<dbReference type="OrthoDB" id="2144975at2759"/>
<feature type="region of interest" description="Disordered" evidence="6">
    <location>
        <begin position="405"/>
        <end position="448"/>
    </location>
</feature>
<comment type="caution">
    <text evidence="9">The sequence shown here is derived from an EMBL/GenBank/DDBJ whole genome shotgun (WGS) entry which is preliminary data.</text>
</comment>
<keyword evidence="4 7" id="KW-1133">Transmembrane helix</keyword>
<feature type="compositionally biased region" description="Basic and acidic residues" evidence="6">
    <location>
        <begin position="408"/>
        <end position="418"/>
    </location>
</feature>
<feature type="compositionally biased region" description="Acidic residues" evidence="6">
    <location>
        <begin position="431"/>
        <end position="446"/>
    </location>
</feature>
<feature type="transmembrane region" description="Helical" evidence="7">
    <location>
        <begin position="6"/>
        <end position="26"/>
    </location>
</feature>
<name>A0A1Y1V6Y3_9FUNG</name>
<feature type="transmembrane region" description="Helical" evidence="7">
    <location>
        <begin position="461"/>
        <end position="482"/>
    </location>
</feature>
<dbReference type="STRING" id="1754191.A0A1Y1V6Y3"/>
<dbReference type="Proteomes" id="UP000193719">
    <property type="component" value="Unassembled WGS sequence"/>
</dbReference>
<feature type="transmembrane region" description="Helical" evidence="7">
    <location>
        <begin position="494"/>
        <end position="515"/>
    </location>
</feature>
<evidence type="ECO:0000313" key="9">
    <source>
        <dbReference type="EMBL" id="ORX48704.1"/>
    </source>
</evidence>
<evidence type="ECO:0000256" key="3">
    <source>
        <dbReference type="ARBA" id="ARBA00022692"/>
    </source>
</evidence>